<keyword evidence="4" id="KW-1185">Reference proteome</keyword>
<sequence>MQTFPTPQPVRVEVKSACGRVDITATDTTDTTLEVLPSNEDRKADVDAAAKTTVEFTDGVLTVIGPNASGVGAVFTGKRTGWIDISLTVPTGSSVAVTTAVANFCAKGDLGETKVRTGVGDIDIDHASSVAAKSSTGRIRVGHIAGNAELKTAGRIDIKTIEGRSSIHNVTGATHVGQLGKASRIKSSNGDISVEQARGDLDVSTANGNVAIGEVMTGKSQIRSGYGDISLGIRHGTAAWLDINTGFGRIENSMDESNQPDPESDSVSVTARTTHGDITIHHA</sequence>
<feature type="domain" description="DUF4097" evidence="2">
    <location>
        <begin position="21"/>
        <end position="280"/>
    </location>
</feature>
<proteinExistence type="predicted"/>
<dbReference type="EMBL" id="CP070496">
    <property type="protein sequence ID" value="QSB05524.1"/>
    <property type="molecule type" value="Genomic_DNA"/>
</dbReference>
<dbReference type="RefSeq" id="WP_213171532.1">
    <property type="nucleotide sequence ID" value="NZ_CP070496.1"/>
</dbReference>
<dbReference type="InterPro" id="IPR025164">
    <property type="entry name" value="Toastrack_DUF4097"/>
</dbReference>
<evidence type="ECO:0000313" key="4">
    <source>
        <dbReference type="Proteomes" id="UP000662939"/>
    </source>
</evidence>
<gene>
    <name evidence="3" type="ORF">JQS30_00855</name>
</gene>
<organism evidence="3 4">
    <name type="scientific">Natronoglycomyces albus</name>
    <dbReference type="NCBI Taxonomy" id="2811108"/>
    <lineage>
        <taxon>Bacteria</taxon>
        <taxon>Bacillati</taxon>
        <taxon>Actinomycetota</taxon>
        <taxon>Actinomycetes</taxon>
        <taxon>Glycomycetales</taxon>
        <taxon>Glycomycetaceae</taxon>
        <taxon>Natronoglycomyces</taxon>
    </lineage>
</organism>
<dbReference type="AlphaFoldDB" id="A0A895XJL0"/>
<reference evidence="3" key="1">
    <citation type="submission" date="2021-02" db="EMBL/GenBank/DDBJ databases">
        <title>Natronoglycomyces albus gen. nov., sp. nov, a haloalkaliphilic actinobacterium from a soda solonchak soil.</title>
        <authorList>
            <person name="Sorokin D.Y."/>
            <person name="Khijniak T.V."/>
            <person name="Zakharycheva A.P."/>
            <person name="Boueva O.V."/>
            <person name="Ariskina E.V."/>
            <person name="Hahnke R.L."/>
            <person name="Bunk B."/>
            <person name="Sproer C."/>
            <person name="Schumann P."/>
            <person name="Evtushenko L.I."/>
            <person name="Kublanov I.V."/>
        </authorList>
    </citation>
    <scope>NUCLEOTIDE SEQUENCE</scope>
    <source>
        <strain evidence="3">DSM 106290</strain>
    </source>
</reference>
<dbReference type="Pfam" id="PF13349">
    <property type="entry name" value="DUF4097"/>
    <property type="match status" value="1"/>
</dbReference>
<feature type="compositionally biased region" description="Polar residues" evidence="1">
    <location>
        <begin position="255"/>
        <end position="273"/>
    </location>
</feature>
<evidence type="ECO:0000256" key="1">
    <source>
        <dbReference type="SAM" id="MobiDB-lite"/>
    </source>
</evidence>
<protein>
    <submittedName>
        <fullName evidence="3">DUF4097 family beta strand repeat protein</fullName>
    </submittedName>
</protein>
<feature type="compositionally biased region" description="Basic and acidic residues" evidence="1">
    <location>
        <begin position="274"/>
        <end position="283"/>
    </location>
</feature>
<accession>A0A895XJL0</accession>
<feature type="region of interest" description="Disordered" evidence="1">
    <location>
        <begin position="251"/>
        <end position="283"/>
    </location>
</feature>
<evidence type="ECO:0000313" key="3">
    <source>
        <dbReference type="EMBL" id="QSB05524.1"/>
    </source>
</evidence>
<evidence type="ECO:0000259" key="2">
    <source>
        <dbReference type="Pfam" id="PF13349"/>
    </source>
</evidence>
<dbReference type="KEGG" id="nav:JQS30_00855"/>
<dbReference type="Proteomes" id="UP000662939">
    <property type="component" value="Chromosome"/>
</dbReference>
<name>A0A895XJL0_9ACTN</name>